<protein>
    <submittedName>
        <fullName evidence="3">Acyl-CoA thioesterase</fullName>
    </submittedName>
</protein>
<dbReference type="InterPro" id="IPR049450">
    <property type="entry name" value="ACOT8-like_C"/>
</dbReference>
<dbReference type="OrthoDB" id="4370297at2"/>
<keyword evidence="4" id="KW-1185">Reference proteome</keyword>
<accession>A0A1X1UDL6</accession>
<reference evidence="3 4" key="1">
    <citation type="submission" date="2016-01" db="EMBL/GenBank/DDBJ databases">
        <title>The new phylogeny of the genus Mycobacterium.</title>
        <authorList>
            <person name="Tarcisio F."/>
            <person name="Conor M."/>
            <person name="Antonella G."/>
            <person name="Elisabetta G."/>
            <person name="Giulia F.S."/>
            <person name="Sara T."/>
            <person name="Anna F."/>
            <person name="Clotilde B."/>
            <person name="Roberto B."/>
            <person name="Veronica D.S."/>
            <person name="Fabio R."/>
            <person name="Monica P."/>
            <person name="Olivier J."/>
            <person name="Enrico T."/>
            <person name="Nicola S."/>
        </authorList>
    </citation>
    <scope>NUCLEOTIDE SEQUENCE [LARGE SCALE GENOMIC DNA]</scope>
    <source>
        <strain evidence="3 4">DSM 44852</strain>
    </source>
</reference>
<dbReference type="STRING" id="292462.AWC05_13670"/>
<comment type="caution">
    <text evidence="3">The sequence shown here is derived from an EMBL/GenBank/DDBJ whole genome shotgun (WGS) entry which is preliminary data.</text>
</comment>
<dbReference type="RefSeq" id="WP_085220718.1">
    <property type="nucleotide sequence ID" value="NZ_AP022576.1"/>
</dbReference>
<organism evidence="3 4">
    <name type="scientific">Mycobacterium florentinum</name>
    <dbReference type="NCBI Taxonomy" id="292462"/>
    <lineage>
        <taxon>Bacteria</taxon>
        <taxon>Bacillati</taxon>
        <taxon>Actinomycetota</taxon>
        <taxon>Actinomycetes</taxon>
        <taxon>Mycobacteriales</taxon>
        <taxon>Mycobacteriaceae</taxon>
        <taxon>Mycobacterium</taxon>
        <taxon>Mycobacterium simiae complex</taxon>
    </lineage>
</organism>
<dbReference type="AlphaFoldDB" id="A0A1X1UDL6"/>
<dbReference type="Pfam" id="PF20789">
    <property type="entry name" value="4HBT_3C"/>
    <property type="match status" value="1"/>
</dbReference>
<dbReference type="InterPro" id="IPR042171">
    <property type="entry name" value="Acyl-CoA_hotdog"/>
</dbReference>
<evidence type="ECO:0000259" key="1">
    <source>
        <dbReference type="Pfam" id="PF13622"/>
    </source>
</evidence>
<dbReference type="Gene3D" id="2.40.160.210">
    <property type="entry name" value="Acyl-CoA thioesterase, double hotdog domain"/>
    <property type="match status" value="1"/>
</dbReference>
<dbReference type="EMBL" id="LQOV01000007">
    <property type="protein sequence ID" value="ORV54927.1"/>
    <property type="molecule type" value="Genomic_DNA"/>
</dbReference>
<evidence type="ECO:0000259" key="2">
    <source>
        <dbReference type="Pfam" id="PF20789"/>
    </source>
</evidence>
<name>A0A1X1UDL6_MYCFL</name>
<dbReference type="SUPFAM" id="SSF54637">
    <property type="entry name" value="Thioesterase/thiol ester dehydrase-isomerase"/>
    <property type="match status" value="2"/>
</dbReference>
<dbReference type="Pfam" id="PF13622">
    <property type="entry name" value="4HBT_3"/>
    <property type="match status" value="1"/>
</dbReference>
<sequence>MSPTHPFDAAIQLDVIDDNTFRGRTDPEWDSMVGPFGGITVAALLRAVASHPARIGDPVALTVNFAAPIAKGDFDISLRAARTNHTNQHWIAELRQDGDIKTTATALFGVHRDTWADTEARPPSAPPPEQLARDSVQQDFVGWARLYDLRFVEGAFPGEGAQRSSAATTTMWMRDRARRRIDYPALATLCDIFCPRAFLRCGGPIPAGTISLTSYFHADQAALDALGDGFVLGTAHANRFFGGYFDQSAQLWTRDGVLLASSHQIVYFKGDACKPREEDHVRQRS</sequence>
<gene>
    <name evidence="3" type="ORF">AWC05_13670</name>
</gene>
<feature type="domain" description="Acyl-CoA thioesterase-like N-terminal HotDog" evidence="1">
    <location>
        <begin position="26"/>
        <end position="109"/>
    </location>
</feature>
<evidence type="ECO:0000313" key="4">
    <source>
        <dbReference type="Proteomes" id="UP000193010"/>
    </source>
</evidence>
<dbReference type="InterPro" id="IPR049449">
    <property type="entry name" value="TesB_ACOT8-like_N"/>
</dbReference>
<evidence type="ECO:0000313" key="3">
    <source>
        <dbReference type="EMBL" id="ORV54927.1"/>
    </source>
</evidence>
<dbReference type="InterPro" id="IPR029069">
    <property type="entry name" value="HotDog_dom_sf"/>
</dbReference>
<proteinExistence type="predicted"/>
<feature type="domain" description="Acyl-CoA thioesterase-like C-terminal" evidence="2">
    <location>
        <begin position="132"/>
        <end position="267"/>
    </location>
</feature>
<dbReference type="Proteomes" id="UP000193010">
    <property type="component" value="Unassembled WGS sequence"/>
</dbReference>